<evidence type="ECO:0000256" key="2">
    <source>
        <dbReference type="ARBA" id="ARBA00023125"/>
    </source>
</evidence>
<dbReference type="PROSITE" id="PS50977">
    <property type="entry name" value="HTH_TETR_2"/>
    <property type="match status" value="1"/>
</dbReference>
<feature type="region of interest" description="Disordered" evidence="5">
    <location>
        <begin position="1"/>
        <end position="27"/>
    </location>
</feature>
<dbReference type="PRINTS" id="PR00455">
    <property type="entry name" value="HTHTETR"/>
</dbReference>
<accession>A0A7K3LKE4</accession>
<keyword evidence="2 4" id="KW-0238">DNA-binding</keyword>
<evidence type="ECO:0000313" key="8">
    <source>
        <dbReference type="Proteomes" id="UP000466307"/>
    </source>
</evidence>
<dbReference type="GO" id="GO:0000976">
    <property type="term" value="F:transcription cis-regulatory region binding"/>
    <property type="evidence" value="ECO:0007669"/>
    <property type="project" value="TreeGrafter"/>
</dbReference>
<dbReference type="EMBL" id="JAADZU010000007">
    <property type="protein sequence ID" value="NDK88668.1"/>
    <property type="molecule type" value="Genomic_DNA"/>
</dbReference>
<keyword evidence="1" id="KW-0805">Transcription regulation</keyword>
<dbReference type="Pfam" id="PF00440">
    <property type="entry name" value="TetR_N"/>
    <property type="match status" value="1"/>
</dbReference>
<dbReference type="Pfam" id="PF17932">
    <property type="entry name" value="TetR_C_24"/>
    <property type="match status" value="1"/>
</dbReference>
<dbReference type="Gene3D" id="1.10.10.60">
    <property type="entry name" value="Homeodomain-like"/>
    <property type="match status" value="1"/>
</dbReference>
<evidence type="ECO:0000259" key="6">
    <source>
        <dbReference type="PROSITE" id="PS50977"/>
    </source>
</evidence>
<protein>
    <submittedName>
        <fullName evidence="7">TetR/AcrR family transcriptional regulator</fullName>
    </submittedName>
</protein>
<evidence type="ECO:0000256" key="4">
    <source>
        <dbReference type="PROSITE-ProRule" id="PRU00335"/>
    </source>
</evidence>
<dbReference type="AlphaFoldDB" id="A0A7K3LKE4"/>
<dbReference type="SUPFAM" id="SSF46689">
    <property type="entry name" value="Homeodomain-like"/>
    <property type="match status" value="1"/>
</dbReference>
<organism evidence="7 8">
    <name type="scientific">Gordonia desulfuricans</name>
    <dbReference type="NCBI Taxonomy" id="89051"/>
    <lineage>
        <taxon>Bacteria</taxon>
        <taxon>Bacillati</taxon>
        <taxon>Actinomycetota</taxon>
        <taxon>Actinomycetes</taxon>
        <taxon>Mycobacteriales</taxon>
        <taxon>Gordoniaceae</taxon>
        <taxon>Gordonia</taxon>
    </lineage>
</organism>
<feature type="domain" description="HTH tetR-type" evidence="6">
    <location>
        <begin position="30"/>
        <end position="90"/>
    </location>
</feature>
<dbReference type="GO" id="GO:0003700">
    <property type="term" value="F:DNA-binding transcription factor activity"/>
    <property type="evidence" value="ECO:0007669"/>
    <property type="project" value="TreeGrafter"/>
</dbReference>
<gene>
    <name evidence="7" type="ORF">GYA93_03580</name>
</gene>
<dbReference type="Proteomes" id="UP000466307">
    <property type="component" value="Unassembled WGS sequence"/>
</dbReference>
<dbReference type="PANTHER" id="PTHR30055:SF234">
    <property type="entry name" value="HTH-TYPE TRANSCRIPTIONAL REGULATOR BETI"/>
    <property type="match status" value="1"/>
</dbReference>
<proteinExistence type="predicted"/>
<evidence type="ECO:0000256" key="3">
    <source>
        <dbReference type="ARBA" id="ARBA00023163"/>
    </source>
</evidence>
<reference evidence="7 8" key="1">
    <citation type="submission" date="2020-01" db="EMBL/GenBank/DDBJ databases">
        <title>Investigation of new actinobacteria for the biodesulphurisation of diesel fuel.</title>
        <authorList>
            <person name="Athi Narayanan S.M."/>
        </authorList>
    </citation>
    <scope>NUCLEOTIDE SEQUENCE [LARGE SCALE GENOMIC DNA]</scope>
    <source>
        <strain evidence="7 8">213E</strain>
    </source>
</reference>
<evidence type="ECO:0000313" key="7">
    <source>
        <dbReference type="EMBL" id="NDK88668.1"/>
    </source>
</evidence>
<dbReference type="InterPro" id="IPR041490">
    <property type="entry name" value="KstR2_TetR_C"/>
</dbReference>
<name>A0A7K3LKE4_9ACTN</name>
<evidence type="ECO:0000256" key="1">
    <source>
        <dbReference type="ARBA" id="ARBA00023015"/>
    </source>
</evidence>
<dbReference type="InterPro" id="IPR009057">
    <property type="entry name" value="Homeodomain-like_sf"/>
</dbReference>
<comment type="caution">
    <text evidence="7">The sequence shown here is derived from an EMBL/GenBank/DDBJ whole genome shotgun (WGS) entry which is preliminary data.</text>
</comment>
<dbReference type="InterPro" id="IPR001647">
    <property type="entry name" value="HTH_TetR"/>
</dbReference>
<dbReference type="RefSeq" id="WP_059037869.1">
    <property type="nucleotide sequence ID" value="NZ_JAADZU010000007.1"/>
</dbReference>
<feature type="DNA-binding region" description="H-T-H motif" evidence="4">
    <location>
        <begin position="53"/>
        <end position="72"/>
    </location>
</feature>
<sequence>MSTASNSADGPAPDTTDPARPVTKRSAAKAARRAELLTAAARQMAERGFAGVRLEDIGGAAGVSGPAMYRHFASKVELLDEMLLDISRRLHDGGAAVVDQGLPAAQTLDALIAFHIDVLVTKPDLIAVQDRDLTSMTPAANHEVRRLQRLYVERWVDVVLALSAENDEISLHRDEARVRVHAMFGLLNSSPRLPAFPADRLRELLSAMALAALRVPSAGMSENPDC</sequence>
<dbReference type="InterPro" id="IPR050109">
    <property type="entry name" value="HTH-type_TetR-like_transc_reg"/>
</dbReference>
<dbReference type="Gene3D" id="1.10.357.10">
    <property type="entry name" value="Tetracycline Repressor, domain 2"/>
    <property type="match status" value="1"/>
</dbReference>
<evidence type="ECO:0000256" key="5">
    <source>
        <dbReference type="SAM" id="MobiDB-lite"/>
    </source>
</evidence>
<keyword evidence="3" id="KW-0804">Transcription</keyword>
<keyword evidence="8" id="KW-1185">Reference proteome</keyword>
<dbReference type="PANTHER" id="PTHR30055">
    <property type="entry name" value="HTH-TYPE TRANSCRIPTIONAL REGULATOR RUTR"/>
    <property type="match status" value="1"/>
</dbReference>